<evidence type="ECO:0000313" key="2">
    <source>
        <dbReference type="Proteomes" id="UP000676336"/>
    </source>
</evidence>
<reference evidence="1" key="1">
    <citation type="submission" date="2021-02" db="EMBL/GenBank/DDBJ databases">
        <authorList>
            <person name="Nowell W R."/>
        </authorList>
    </citation>
    <scope>NUCLEOTIDE SEQUENCE</scope>
</reference>
<dbReference type="AlphaFoldDB" id="A0A8S3K413"/>
<comment type="caution">
    <text evidence="1">The sequence shown here is derived from an EMBL/GenBank/DDBJ whole genome shotgun (WGS) entry which is preliminary data.</text>
</comment>
<dbReference type="Proteomes" id="UP000676336">
    <property type="component" value="Unassembled WGS sequence"/>
</dbReference>
<protein>
    <submittedName>
        <fullName evidence="1">Uncharacterized protein</fullName>
    </submittedName>
</protein>
<feature type="non-terminal residue" evidence="1">
    <location>
        <position position="1"/>
    </location>
</feature>
<organism evidence="1 2">
    <name type="scientific">Rotaria magnacalcarata</name>
    <dbReference type="NCBI Taxonomy" id="392030"/>
    <lineage>
        <taxon>Eukaryota</taxon>
        <taxon>Metazoa</taxon>
        <taxon>Spiralia</taxon>
        <taxon>Gnathifera</taxon>
        <taxon>Rotifera</taxon>
        <taxon>Eurotatoria</taxon>
        <taxon>Bdelloidea</taxon>
        <taxon>Philodinida</taxon>
        <taxon>Philodinidae</taxon>
        <taxon>Rotaria</taxon>
    </lineage>
</organism>
<dbReference type="EMBL" id="CAJOBI010354874">
    <property type="protein sequence ID" value="CAF5223354.1"/>
    <property type="molecule type" value="Genomic_DNA"/>
</dbReference>
<proteinExistence type="predicted"/>
<sequence length="151" mass="16983">DRISTKVEDNTYTITVKDLRPDEDEGVYTLKSDHLILDTPSISVTGTNRKEEKPEVVDVVEEIEEEIIVVEPINQQELVDVEVLKIQSGKLTEVSTTTTVTDETVQDASINMETNVTTVEDGPMDLPTVTGKFETQEAVVNIYYPRKFSNY</sequence>
<name>A0A8S3K413_9BILA</name>
<accession>A0A8S3K413</accession>
<gene>
    <name evidence="1" type="ORF">SMN809_LOCUS83281</name>
</gene>
<evidence type="ECO:0000313" key="1">
    <source>
        <dbReference type="EMBL" id="CAF5223354.1"/>
    </source>
</evidence>